<dbReference type="EMBL" id="CP134890">
    <property type="protein sequence ID" value="WNM22038.1"/>
    <property type="molecule type" value="Genomic_DNA"/>
</dbReference>
<name>A0AA96F0S9_9FLAO</name>
<dbReference type="Pfam" id="PF12412">
    <property type="entry name" value="DUF3667"/>
    <property type="match status" value="1"/>
</dbReference>
<dbReference type="Proteomes" id="UP001304515">
    <property type="component" value="Chromosome"/>
</dbReference>
<feature type="transmembrane region" description="Helical" evidence="1">
    <location>
        <begin position="225"/>
        <end position="243"/>
    </location>
</feature>
<dbReference type="AlphaFoldDB" id="A0AA96F0S9"/>
<keyword evidence="4" id="KW-1185">Reference proteome</keyword>
<dbReference type="RefSeq" id="WP_313321636.1">
    <property type="nucleotide sequence ID" value="NZ_CP134878.1"/>
</dbReference>
<feature type="transmembrane region" description="Helical" evidence="1">
    <location>
        <begin position="328"/>
        <end position="349"/>
    </location>
</feature>
<accession>A0AA96J4G3</accession>
<gene>
    <name evidence="3" type="ORF">RN605_01465</name>
    <name evidence="2" type="ORF">RN608_08165</name>
</gene>
<keyword evidence="1" id="KW-0472">Membrane</keyword>
<feature type="transmembrane region" description="Helical" evidence="1">
    <location>
        <begin position="287"/>
        <end position="308"/>
    </location>
</feature>
<evidence type="ECO:0000313" key="4">
    <source>
        <dbReference type="Proteomes" id="UP001304515"/>
    </source>
</evidence>
<reference evidence="3 4" key="1">
    <citation type="submission" date="2023-09" db="EMBL/GenBank/DDBJ databases">
        <title>Flavobacterium sp. a novel bacteria isolate from Pepper rhizosphere.</title>
        <authorList>
            <person name="Peng Y."/>
            <person name="Lee J."/>
        </authorList>
    </citation>
    <scope>NUCLEOTIDE SEQUENCE [LARGE SCALE GENOMIC DNA]</scope>
    <source>
        <strain evidence="2">PMR2A8</strain>
        <strain evidence="3 4">PMTSA4</strain>
    </source>
</reference>
<evidence type="ECO:0000313" key="3">
    <source>
        <dbReference type="EMBL" id="WNM22038.1"/>
    </source>
</evidence>
<protein>
    <submittedName>
        <fullName evidence="3">DUF3667 domain-containing protein</fullName>
    </submittedName>
</protein>
<evidence type="ECO:0000256" key="1">
    <source>
        <dbReference type="SAM" id="Phobius"/>
    </source>
</evidence>
<dbReference type="KEGG" id="fcj:RN605_01465"/>
<accession>A0AA96F0S9</accession>
<feature type="transmembrane region" description="Helical" evidence="1">
    <location>
        <begin position="255"/>
        <end position="275"/>
    </location>
</feature>
<dbReference type="EMBL" id="CP134878">
    <property type="protein sequence ID" value="WNM17986.1"/>
    <property type="molecule type" value="Genomic_DNA"/>
</dbReference>
<sequence length="353" mass="41496">MGKEKLRNDATCLNCGEQVQHRFCSYCGQENTETSKNFYHLFVYLFKGFFHYDSAFWRTIVKLFFKPAALTKEYLSGRRVSYLAPIRVYIFTSFLTFLIISLFPSSEPVKSINTKTSQVNEIVSSAIDSLHLEEKSMEGLTKTGILSEQTKDTLQKIIHSELDSVQTAINAKAKASAPSPASIEDESQVTRKADYWFMRKWMKVKEENTDEEIRQKFSDSFTQNMPKALFLFMPVFAFILFLFHDKKRWNYFDHGIFTLHYFSFLLLLTLVLFFIDKLYPLIEYHPILDWIYLLLKGAGILWMIYYFFPAHRRLYEQPYVKSFFKCCAILIINSVLLFLFLVVIALYTYSTIE</sequence>
<evidence type="ECO:0000313" key="2">
    <source>
        <dbReference type="EMBL" id="WNM17986.1"/>
    </source>
</evidence>
<dbReference type="InterPro" id="IPR022134">
    <property type="entry name" value="DUF3667"/>
</dbReference>
<proteinExistence type="predicted"/>
<keyword evidence="1" id="KW-1133">Transmembrane helix</keyword>
<organism evidence="3 4">
    <name type="scientific">Flavobacterium capsici</name>
    <dbReference type="NCBI Taxonomy" id="3075618"/>
    <lineage>
        <taxon>Bacteria</taxon>
        <taxon>Pseudomonadati</taxon>
        <taxon>Bacteroidota</taxon>
        <taxon>Flavobacteriia</taxon>
        <taxon>Flavobacteriales</taxon>
        <taxon>Flavobacteriaceae</taxon>
        <taxon>Flavobacterium</taxon>
    </lineage>
</organism>
<feature type="transmembrane region" description="Helical" evidence="1">
    <location>
        <begin position="82"/>
        <end position="103"/>
    </location>
</feature>
<keyword evidence="1" id="KW-0812">Transmembrane</keyword>